<name>A0A975YG82_9RHOB</name>
<reference evidence="3 4" key="1">
    <citation type="submission" date="2021-07" db="EMBL/GenBank/DDBJ databases">
        <title>Karlodiniumbacter phycospheric gen. nov., sp. nov., a phycosphere bacterium isolated from karlodinium veneficum.</title>
        <authorList>
            <person name="Peng Y."/>
            <person name="Jiang L."/>
            <person name="Lee J."/>
        </authorList>
    </citation>
    <scope>NUCLEOTIDE SEQUENCE</scope>
    <source>
        <strain evidence="3 4">N5</strain>
    </source>
</reference>
<evidence type="ECO:0000313" key="2">
    <source>
        <dbReference type="EMBL" id="MBY4891349.1"/>
    </source>
</evidence>
<proteinExistence type="inferred from homology"/>
<dbReference type="PANTHER" id="PTHR28047:SF5">
    <property type="entry name" value="PROTEIN DCG1"/>
    <property type="match status" value="1"/>
</dbReference>
<sequence length="228" mass="24200">MDEKQNLYVINPNSSEAVTLGIQAAVAPLESMGRIICLTNPLGPKGIESQAQADQTIPQTLALAAQVEEQATAFVIACFGDPGLHALRDQTAKPVLGIQESAIMTALTLGQRFGIIAILPTSIPRHLRSIGAMGVQSRLAGDRALNLGVADLQDAGKTQERMIQVGRDLIEKDGADVLIMGCAGMARFRLPLEEALGVPVVEPCQAAVAMALPRIPLKQYHKVGDRHA</sequence>
<dbReference type="Proteomes" id="UP000693972">
    <property type="component" value="Unassembled WGS sequence"/>
</dbReference>
<protein>
    <submittedName>
        <fullName evidence="3">Aspartate/glutamate racemase family protein</fullName>
    </submittedName>
</protein>
<dbReference type="PANTHER" id="PTHR28047">
    <property type="entry name" value="PROTEIN DCG1"/>
    <property type="match status" value="1"/>
</dbReference>
<keyword evidence="4" id="KW-1185">Reference proteome</keyword>
<evidence type="ECO:0000313" key="3">
    <source>
        <dbReference type="EMBL" id="QXL88145.1"/>
    </source>
</evidence>
<accession>A0A975YG82</accession>
<evidence type="ECO:0000313" key="4">
    <source>
        <dbReference type="Proteomes" id="UP000693972"/>
    </source>
</evidence>
<dbReference type="EMBL" id="JAIMBW010000001">
    <property type="protein sequence ID" value="MBY4891349.1"/>
    <property type="molecule type" value="Genomic_DNA"/>
</dbReference>
<dbReference type="Pfam" id="PF01177">
    <property type="entry name" value="Asp_Glu_race"/>
    <property type="match status" value="1"/>
</dbReference>
<evidence type="ECO:0000256" key="1">
    <source>
        <dbReference type="ARBA" id="ARBA00038414"/>
    </source>
</evidence>
<dbReference type="GO" id="GO:0047661">
    <property type="term" value="F:amino-acid racemase activity"/>
    <property type="evidence" value="ECO:0007669"/>
    <property type="project" value="InterPro"/>
</dbReference>
<dbReference type="InterPro" id="IPR015942">
    <property type="entry name" value="Asp/Glu/hydantoin_racemase"/>
</dbReference>
<dbReference type="InterPro" id="IPR053714">
    <property type="entry name" value="Iso_Racemase_Enz_sf"/>
</dbReference>
<dbReference type="AlphaFoldDB" id="A0A975YG82"/>
<organism evidence="3">
    <name type="scientific">Gymnodinialimonas phycosphaerae</name>
    <dbReference type="NCBI Taxonomy" id="2841589"/>
    <lineage>
        <taxon>Bacteria</taxon>
        <taxon>Pseudomonadati</taxon>
        <taxon>Pseudomonadota</taxon>
        <taxon>Alphaproteobacteria</taxon>
        <taxon>Rhodobacterales</taxon>
        <taxon>Paracoccaceae</taxon>
        <taxon>Gymnodinialimonas</taxon>
    </lineage>
</organism>
<comment type="similarity">
    <text evidence="1">Belongs to the HyuE racemase family.</text>
</comment>
<dbReference type="Gene3D" id="3.40.50.12500">
    <property type="match status" value="1"/>
</dbReference>
<dbReference type="RefSeq" id="WP_257891234.1">
    <property type="nucleotide sequence ID" value="NZ_JAIMBW010000001.1"/>
</dbReference>
<dbReference type="EMBL" id="CP078073">
    <property type="protein sequence ID" value="QXL88145.1"/>
    <property type="molecule type" value="Genomic_DNA"/>
</dbReference>
<dbReference type="InterPro" id="IPR052186">
    <property type="entry name" value="Hydantoin_racemase-like"/>
</dbReference>
<gene>
    <name evidence="2" type="ORF">KUL25_01070</name>
    <name evidence="3" type="ORF">KUL25_01075</name>
</gene>